<name>A0ACA9JZH9_9GLOM</name>
<evidence type="ECO:0000313" key="1">
    <source>
        <dbReference type="EMBL" id="CAG8443410.1"/>
    </source>
</evidence>
<reference evidence="1" key="1">
    <citation type="submission" date="2021-06" db="EMBL/GenBank/DDBJ databases">
        <authorList>
            <person name="Kallberg Y."/>
            <person name="Tangrot J."/>
            <person name="Rosling A."/>
        </authorList>
    </citation>
    <scope>NUCLEOTIDE SEQUENCE</scope>
    <source>
        <strain evidence="1">AU212A</strain>
    </source>
</reference>
<keyword evidence="2" id="KW-1185">Reference proteome</keyword>
<organism evidence="1 2">
    <name type="scientific">Scutellospora calospora</name>
    <dbReference type="NCBI Taxonomy" id="85575"/>
    <lineage>
        <taxon>Eukaryota</taxon>
        <taxon>Fungi</taxon>
        <taxon>Fungi incertae sedis</taxon>
        <taxon>Mucoromycota</taxon>
        <taxon>Glomeromycotina</taxon>
        <taxon>Glomeromycetes</taxon>
        <taxon>Diversisporales</taxon>
        <taxon>Gigasporaceae</taxon>
        <taxon>Scutellospora</taxon>
    </lineage>
</organism>
<dbReference type="Proteomes" id="UP000789860">
    <property type="component" value="Unassembled WGS sequence"/>
</dbReference>
<sequence>MANSSDRNKIYLPFPPSFNIDDFIKLKENGEKPKKLPNAFLIYRTLFQKEIQKHGLKLHMITLSKMIGVYWGKESKLIKDEYERISKEIEKKFYEKWPIPYKIQYKNEIKFKEKNNINDDNINNDNQNINFHDNRTNFFSNPNNNINMINYHKQMINNHQYMINFHINELRKYDH</sequence>
<proteinExistence type="predicted"/>
<dbReference type="EMBL" id="CAJVPM010000395">
    <property type="protein sequence ID" value="CAG8443410.1"/>
    <property type="molecule type" value="Genomic_DNA"/>
</dbReference>
<protein>
    <submittedName>
        <fullName evidence="1">8368_t:CDS:1</fullName>
    </submittedName>
</protein>
<gene>
    <name evidence="1" type="ORF">SCALOS_LOCUS776</name>
</gene>
<accession>A0ACA9JZH9</accession>
<comment type="caution">
    <text evidence="1">The sequence shown here is derived from an EMBL/GenBank/DDBJ whole genome shotgun (WGS) entry which is preliminary data.</text>
</comment>
<evidence type="ECO:0000313" key="2">
    <source>
        <dbReference type="Proteomes" id="UP000789860"/>
    </source>
</evidence>